<dbReference type="GO" id="GO:0005975">
    <property type="term" value="P:carbohydrate metabolic process"/>
    <property type="evidence" value="ECO:0007669"/>
    <property type="project" value="InterPro"/>
</dbReference>
<dbReference type="Gene3D" id="2.60.120.260">
    <property type="entry name" value="Galactose-binding domain-like"/>
    <property type="match status" value="2"/>
</dbReference>
<name>A0A837R9I2_LACPE</name>
<evidence type="ECO:0000259" key="6">
    <source>
        <dbReference type="Pfam" id="PF17389"/>
    </source>
</evidence>
<dbReference type="PANTHER" id="PTHR33307">
    <property type="entry name" value="ALPHA-RHAMNOSIDASE (EUROFUNG)"/>
    <property type="match status" value="1"/>
</dbReference>
<dbReference type="Pfam" id="PF17390">
    <property type="entry name" value="Bac_rhamnosid_C"/>
    <property type="match status" value="1"/>
</dbReference>
<evidence type="ECO:0000313" key="9">
    <source>
        <dbReference type="Proteomes" id="UP000051020"/>
    </source>
</evidence>
<gene>
    <name evidence="8" type="ORF">FD24_GL001055</name>
</gene>
<dbReference type="Pfam" id="PF17389">
    <property type="entry name" value="Bac_rhamnosid6H"/>
    <property type="match status" value="1"/>
</dbReference>
<dbReference type="Gene3D" id="1.50.10.10">
    <property type="match status" value="1"/>
</dbReference>
<evidence type="ECO:0000259" key="5">
    <source>
        <dbReference type="Pfam" id="PF08531"/>
    </source>
</evidence>
<dbReference type="InterPro" id="IPR013737">
    <property type="entry name" value="Bac_rhamnosid_N"/>
</dbReference>
<comment type="caution">
    <text evidence="8">The sequence shown here is derived from an EMBL/GenBank/DDBJ whole genome shotgun (WGS) entry which is preliminary data.</text>
</comment>
<dbReference type="EMBL" id="AZCU01000016">
    <property type="protein sequence ID" value="KRK23373.1"/>
    <property type="molecule type" value="Genomic_DNA"/>
</dbReference>
<evidence type="ECO:0000313" key="8">
    <source>
        <dbReference type="EMBL" id="KRK23373.1"/>
    </source>
</evidence>
<dbReference type="Pfam" id="PF05592">
    <property type="entry name" value="Bac_rhamnosid"/>
    <property type="match status" value="1"/>
</dbReference>
<protein>
    <recommendedName>
        <fullName evidence="2">alpha-L-rhamnosidase</fullName>
        <ecNumber evidence="2">3.2.1.40</ecNumber>
    </recommendedName>
</protein>
<dbReference type="Gene3D" id="2.60.420.10">
    <property type="entry name" value="Maltose phosphorylase, domain 3"/>
    <property type="match status" value="1"/>
</dbReference>
<dbReference type="InterPro" id="IPR008928">
    <property type="entry name" value="6-hairpin_glycosidase_sf"/>
</dbReference>
<dbReference type="InterPro" id="IPR012341">
    <property type="entry name" value="6hp_glycosidase-like_sf"/>
</dbReference>
<comment type="catalytic activity">
    <reaction evidence="1">
        <text>Hydrolysis of terminal non-reducing alpha-L-rhamnose residues in alpha-L-rhamnosides.</text>
        <dbReference type="EC" id="3.2.1.40"/>
    </reaction>
</comment>
<dbReference type="AlphaFoldDB" id="A0A837R9I2"/>
<evidence type="ECO:0000256" key="3">
    <source>
        <dbReference type="ARBA" id="ARBA00022801"/>
    </source>
</evidence>
<dbReference type="Proteomes" id="UP000051020">
    <property type="component" value="Unassembled WGS sequence"/>
</dbReference>
<feature type="domain" description="Bacterial alpha-L-rhamnosidase N-terminal" evidence="5">
    <location>
        <begin position="131"/>
        <end position="289"/>
    </location>
</feature>
<feature type="domain" description="Alpha-L-rhamnosidase C-terminal" evidence="7">
    <location>
        <begin position="750"/>
        <end position="825"/>
    </location>
</feature>
<dbReference type="GeneID" id="49395464"/>
<dbReference type="InterPro" id="IPR016007">
    <property type="entry name" value="Alpha_rhamnosid"/>
</dbReference>
<reference evidence="8 9" key="1">
    <citation type="journal article" date="2015" name="Genome Announc.">
        <title>Expanding the biotechnology potential of lactobacilli through comparative genomics of 213 strains and associated genera.</title>
        <authorList>
            <person name="Sun Z."/>
            <person name="Harris H.M."/>
            <person name="McCann A."/>
            <person name="Guo C."/>
            <person name="Argimon S."/>
            <person name="Zhang W."/>
            <person name="Yang X."/>
            <person name="Jeffery I.B."/>
            <person name="Cooney J.C."/>
            <person name="Kagawa T.F."/>
            <person name="Liu W."/>
            <person name="Song Y."/>
            <person name="Salvetti E."/>
            <person name="Wrobel A."/>
            <person name="Rasinkangas P."/>
            <person name="Parkhill J."/>
            <person name="Rea M.C."/>
            <person name="O'Sullivan O."/>
            <person name="Ritari J."/>
            <person name="Douillard F.P."/>
            <person name="Paul Ross R."/>
            <person name="Yang R."/>
            <person name="Briner A.E."/>
            <person name="Felis G.E."/>
            <person name="de Vos W.M."/>
            <person name="Barrangou R."/>
            <person name="Klaenhammer T.R."/>
            <person name="Caufield P.W."/>
            <person name="Cui Y."/>
            <person name="Zhang H."/>
            <person name="O'Toole P.W."/>
        </authorList>
    </citation>
    <scope>NUCLEOTIDE SEQUENCE [LARGE SCALE GENOMIC DNA]</scope>
    <source>
        <strain evidence="8 9">DSM 20314</strain>
    </source>
</reference>
<dbReference type="EC" id="3.2.1.40" evidence="2"/>
<dbReference type="Pfam" id="PF08531">
    <property type="entry name" value="Bac_rhamnosid_N"/>
    <property type="match status" value="1"/>
</dbReference>
<dbReference type="RefSeq" id="WP_050338222.1">
    <property type="nucleotide sequence ID" value="NZ_AZCU01000016.1"/>
</dbReference>
<keyword evidence="3" id="KW-0378">Hydrolase</keyword>
<dbReference type="GO" id="GO:0030596">
    <property type="term" value="F:alpha-L-rhamnosidase activity"/>
    <property type="evidence" value="ECO:0007669"/>
    <property type="project" value="UniProtKB-EC"/>
</dbReference>
<proteinExistence type="predicted"/>
<dbReference type="InterPro" id="IPR008902">
    <property type="entry name" value="Rhamnosid_concanavalin"/>
</dbReference>
<organism evidence="8 9">
    <name type="scientific">Lactiplantibacillus pentosus DSM 20314</name>
    <dbReference type="NCBI Taxonomy" id="1423791"/>
    <lineage>
        <taxon>Bacteria</taxon>
        <taxon>Bacillati</taxon>
        <taxon>Bacillota</taxon>
        <taxon>Bacilli</taxon>
        <taxon>Lactobacillales</taxon>
        <taxon>Lactobacillaceae</taxon>
        <taxon>Lactiplantibacillus</taxon>
    </lineage>
</organism>
<evidence type="ECO:0000256" key="2">
    <source>
        <dbReference type="ARBA" id="ARBA00012652"/>
    </source>
</evidence>
<dbReference type="PANTHER" id="PTHR33307:SF6">
    <property type="entry name" value="ALPHA-RHAMNOSIDASE (EUROFUNG)-RELATED"/>
    <property type="match status" value="1"/>
</dbReference>
<evidence type="ECO:0000259" key="4">
    <source>
        <dbReference type="Pfam" id="PF05592"/>
    </source>
</evidence>
<feature type="domain" description="Alpha-L-rhamnosidase six-hairpin glycosidase" evidence="6">
    <location>
        <begin position="403"/>
        <end position="747"/>
    </location>
</feature>
<evidence type="ECO:0000259" key="7">
    <source>
        <dbReference type="Pfam" id="PF17390"/>
    </source>
</evidence>
<dbReference type="SUPFAM" id="SSF48208">
    <property type="entry name" value="Six-hairpin glycosidases"/>
    <property type="match status" value="1"/>
</dbReference>
<dbReference type="PIRSF" id="PIRSF010631">
    <property type="entry name" value="A-rhamnsds"/>
    <property type="match status" value="1"/>
</dbReference>
<feature type="domain" description="Alpha-L-rhamnosidase concanavalin-like" evidence="4">
    <location>
        <begin position="301"/>
        <end position="394"/>
    </location>
</feature>
<dbReference type="InterPro" id="IPR035398">
    <property type="entry name" value="Bac_rhamnosid_C"/>
</dbReference>
<sequence>MNISQILINHMHEPLGFDLTNLRIEFKVDAPHYTKVKKQLIIWKSNSEQPCYQTELTDYDNNFFDVAMDLEPRTEYSVRIILQNSEQQISADSHFETGKMAEKYTADWIGNSNKSVQNTLFKKSFKTTQPIVKARLYATGLGLYEAYLDHQKIGDEYLAPGVTAYNKWVQVQTYDVTKALQSPATHELCFSTGDGWYKGTYGFDGGKDCIYGDQQRILAELHLTYADGSTTVLNTDSSWETTTGKITKSAIYYGEDIDDTLTITDWQPVVILSESKTTLQDRLSLPIKIHENLAVQQILTTPAKETVLDFGQNHAGWLTFYNREPKGTVLTFQFGEILQQENFYRENLRAARASFTYVSDGKEGWVRPHFTYFGFRYVKVTGNTKPLDSQDYKSPVLYSDMATTGSIHTDNKDVNRLFKNIVWGQKSNFLDVPTDCPQRDERLGWTGDANIFSNTAAYNMNVFQFFKKYARDMAVEQSQHDGMLTMYAPAMGVDDGGAAVWGDAATIIPWNMYQDYGDTAVLKQNYTAMKSWVNWITANTKTPNLWTGMFQFGDWIALDGENPALPTGKTDEDFIASVYYYYSSLIVAKTAAMLNHSQDADEFSSLATNIKSAIQREYITPTGRLAIDTQTAYALALQFELVPKSQVKRVLNDLTNRLGKDNDHLKTGFVGTPFICQVLSKYGQHKVATKIFLQTDFPSWLYAVKMDATTVWERWNSVEPDGSMNKDGMNSLNHYSIGAIMEWAYKYLVGISEHDAGYQSITFVPHFDYRLKQISGHYDTPYGPFKMSSRIETDTNHTIKVSLTVPFGTTVTVKLPRAEGRQIHVNDQILTGNSFKLIGGQYEIYYQPTNNYIEHYSEDTAAATIMADQQLVQQIDRIDSVLDFFKNDPDAVQGGLGKMSLTKLNTLLPFINIDTDHLVKINDLLTSTPLSSERQFMKER</sequence>
<accession>A0A837R9I2</accession>
<evidence type="ECO:0000256" key="1">
    <source>
        <dbReference type="ARBA" id="ARBA00001445"/>
    </source>
</evidence>
<dbReference type="InterPro" id="IPR035396">
    <property type="entry name" value="Bac_rhamnosid6H"/>
</dbReference>